<keyword evidence="1" id="KW-0732">Signal</keyword>
<proteinExistence type="predicted"/>
<dbReference type="InterPro" id="IPR012338">
    <property type="entry name" value="Beta-lactam/transpept-like"/>
</dbReference>
<gene>
    <name evidence="3" type="ORF">ABDJ40_11405</name>
</gene>
<dbReference type="SUPFAM" id="SSF56601">
    <property type="entry name" value="beta-lactamase/transpeptidase-like"/>
    <property type="match status" value="1"/>
</dbReference>
<feature type="signal peptide" evidence="1">
    <location>
        <begin position="1"/>
        <end position="26"/>
    </location>
</feature>
<dbReference type="PROSITE" id="PS51257">
    <property type="entry name" value="PROKAR_LIPOPROTEIN"/>
    <property type="match status" value="1"/>
</dbReference>
<feature type="chain" id="PRO_5046946576" evidence="1">
    <location>
        <begin position="27"/>
        <end position="308"/>
    </location>
</feature>
<keyword evidence="4" id="KW-1185">Reference proteome</keyword>
<dbReference type="Proteomes" id="UP001462640">
    <property type="component" value="Unassembled WGS sequence"/>
</dbReference>
<accession>A0ABV0GE78</accession>
<comment type="caution">
    <text evidence="3">The sequence shown here is derived from an EMBL/GenBank/DDBJ whole genome shotgun (WGS) entry which is preliminary data.</text>
</comment>
<dbReference type="Pfam" id="PF00905">
    <property type="entry name" value="Transpeptidase"/>
    <property type="match status" value="1"/>
</dbReference>
<dbReference type="Gene3D" id="3.40.710.10">
    <property type="entry name" value="DD-peptidase/beta-lactamase superfamily"/>
    <property type="match status" value="1"/>
</dbReference>
<sequence length="308" mass="34557">MSFPAVRRALPALAASAASAALTACAAVVTLSLALYAGTASAGAAEQFRIAPELDQGFRALGTHGVFVLYDEQAQRWTVSDARRAYQAFRPASTYKIPNTLIALEAGVAQDETQVFKWDGQKRWNEDWNQDQTLQTAFRFSAVWVHQEIARKVGAEGLQSRLWAWRYGNAVAGPRHDSYWLDGDLRITAVQQVEFLRRFAEHRLPISERTETVARRVFLREETPGWRLFAKTGWDGSGPVELGWFVGWTERRNGTGRCFFALNMDMQVDPKSLPAGSKPPSQHELIRQLGPHRERLARQTLQAQGCLD</sequence>
<feature type="domain" description="Penicillin-binding protein transpeptidase" evidence="2">
    <location>
        <begin position="84"/>
        <end position="253"/>
    </location>
</feature>
<dbReference type="EMBL" id="JBDPZC010000004">
    <property type="protein sequence ID" value="MEO3713370.1"/>
    <property type="molecule type" value="Genomic_DNA"/>
</dbReference>
<evidence type="ECO:0000313" key="3">
    <source>
        <dbReference type="EMBL" id="MEO3713370.1"/>
    </source>
</evidence>
<name>A0ABV0GE78_9BURK</name>
<evidence type="ECO:0000259" key="2">
    <source>
        <dbReference type="Pfam" id="PF00905"/>
    </source>
</evidence>
<organism evidence="3 4">
    <name type="scientific">Roseateles flavus</name>
    <dbReference type="NCBI Taxonomy" id="3149041"/>
    <lineage>
        <taxon>Bacteria</taxon>
        <taxon>Pseudomonadati</taxon>
        <taxon>Pseudomonadota</taxon>
        <taxon>Betaproteobacteria</taxon>
        <taxon>Burkholderiales</taxon>
        <taxon>Sphaerotilaceae</taxon>
        <taxon>Roseateles</taxon>
    </lineage>
</organism>
<reference evidence="3 4" key="1">
    <citation type="submission" date="2024-05" db="EMBL/GenBank/DDBJ databases">
        <title>Roseateles sp. 2.12 16S ribosomal RNA gene Genome sequencing and assembly.</title>
        <authorList>
            <person name="Woo H."/>
        </authorList>
    </citation>
    <scope>NUCLEOTIDE SEQUENCE [LARGE SCALE GENOMIC DNA]</scope>
    <source>
        <strain evidence="3 4">2.12</strain>
    </source>
</reference>
<dbReference type="RefSeq" id="WP_347609747.1">
    <property type="nucleotide sequence ID" value="NZ_JBDPZC010000004.1"/>
</dbReference>
<dbReference type="InterPro" id="IPR001460">
    <property type="entry name" value="PCN-bd_Tpept"/>
</dbReference>
<protein>
    <submittedName>
        <fullName evidence="3">Penicillin-binding transpeptidase domain-containing protein</fullName>
    </submittedName>
</protein>
<evidence type="ECO:0000313" key="4">
    <source>
        <dbReference type="Proteomes" id="UP001462640"/>
    </source>
</evidence>
<evidence type="ECO:0000256" key="1">
    <source>
        <dbReference type="SAM" id="SignalP"/>
    </source>
</evidence>